<proteinExistence type="predicted"/>
<accession>A0A2P2PEX1</accession>
<reference evidence="1" key="1">
    <citation type="submission" date="2018-02" db="EMBL/GenBank/DDBJ databases">
        <title>Rhizophora mucronata_Transcriptome.</title>
        <authorList>
            <person name="Meera S.P."/>
            <person name="Sreeshan A."/>
            <person name="Augustine A."/>
        </authorList>
    </citation>
    <scope>NUCLEOTIDE SEQUENCE</scope>
    <source>
        <tissue evidence="1">Leaf</tissue>
    </source>
</reference>
<evidence type="ECO:0000313" key="1">
    <source>
        <dbReference type="EMBL" id="MBX53276.1"/>
    </source>
</evidence>
<dbReference type="EMBL" id="GGEC01072792">
    <property type="protein sequence ID" value="MBX53276.1"/>
    <property type="molecule type" value="Transcribed_RNA"/>
</dbReference>
<name>A0A2P2PEX1_RHIMU</name>
<dbReference type="AlphaFoldDB" id="A0A2P2PEX1"/>
<sequence length="36" mass="4253">MQIFKLLLVTILCLQITMFNPLKHVLRHLMPCKGKM</sequence>
<organism evidence="1">
    <name type="scientific">Rhizophora mucronata</name>
    <name type="common">Asiatic mangrove</name>
    <dbReference type="NCBI Taxonomy" id="61149"/>
    <lineage>
        <taxon>Eukaryota</taxon>
        <taxon>Viridiplantae</taxon>
        <taxon>Streptophyta</taxon>
        <taxon>Embryophyta</taxon>
        <taxon>Tracheophyta</taxon>
        <taxon>Spermatophyta</taxon>
        <taxon>Magnoliopsida</taxon>
        <taxon>eudicotyledons</taxon>
        <taxon>Gunneridae</taxon>
        <taxon>Pentapetalae</taxon>
        <taxon>rosids</taxon>
        <taxon>fabids</taxon>
        <taxon>Malpighiales</taxon>
        <taxon>Rhizophoraceae</taxon>
        <taxon>Rhizophora</taxon>
    </lineage>
</organism>
<protein>
    <submittedName>
        <fullName evidence="1">Uncharacterized protein</fullName>
    </submittedName>
</protein>